<keyword evidence="3" id="KW-1185">Reference proteome</keyword>
<sequence length="52" mass="5698">MTFQTGSMHDRGAAGSQFASAEEAVARQTTTEILRLLRHSATPSLFIATLRY</sequence>
<evidence type="ECO:0000313" key="2">
    <source>
        <dbReference type="EMBL" id="KAK9101534.1"/>
    </source>
</evidence>
<feature type="region of interest" description="Disordered" evidence="1">
    <location>
        <begin position="1"/>
        <end position="21"/>
    </location>
</feature>
<accession>A0AAP0HZ37</accession>
<evidence type="ECO:0000256" key="1">
    <source>
        <dbReference type="SAM" id="MobiDB-lite"/>
    </source>
</evidence>
<gene>
    <name evidence="2" type="ORF">Scep_024964</name>
</gene>
<protein>
    <submittedName>
        <fullName evidence="2">Uncharacterized protein</fullName>
    </submittedName>
</protein>
<name>A0AAP0HZ37_9MAGN</name>
<comment type="caution">
    <text evidence="2">The sequence shown here is derived from an EMBL/GenBank/DDBJ whole genome shotgun (WGS) entry which is preliminary data.</text>
</comment>
<dbReference type="Proteomes" id="UP001419268">
    <property type="component" value="Unassembled WGS sequence"/>
</dbReference>
<dbReference type="AlphaFoldDB" id="A0AAP0HZ37"/>
<organism evidence="2 3">
    <name type="scientific">Stephania cephalantha</name>
    <dbReference type="NCBI Taxonomy" id="152367"/>
    <lineage>
        <taxon>Eukaryota</taxon>
        <taxon>Viridiplantae</taxon>
        <taxon>Streptophyta</taxon>
        <taxon>Embryophyta</taxon>
        <taxon>Tracheophyta</taxon>
        <taxon>Spermatophyta</taxon>
        <taxon>Magnoliopsida</taxon>
        <taxon>Ranunculales</taxon>
        <taxon>Menispermaceae</taxon>
        <taxon>Menispermoideae</taxon>
        <taxon>Cissampelideae</taxon>
        <taxon>Stephania</taxon>
    </lineage>
</organism>
<dbReference type="EMBL" id="JBBNAG010000010">
    <property type="protein sequence ID" value="KAK9101534.1"/>
    <property type="molecule type" value="Genomic_DNA"/>
</dbReference>
<reference evidence="2 3" key="1">
    <citation type="submission" date="2024-01" db="EMBL/GenBank/DDBJ databases">
        <title>Genome assemblies of Stephania.</title>
        <authorList>
            <person name="Yang L."/>
        </authorList>
    </citation>
    <scope>NUCLEOTIDE SEQUENCE [LARGE SCALE GENOMIC DNA]</scope>
    <source>
        <strain evidence="2">JXDWG</strain>
        <tissue evidence="2">Leaf</tissue>
    </source>
</reference>
<proteinExistence type="predicted"/>
<evidence type="ECO:0000313" key="3">
    <source>
        <dbReference type="Proteomes" id="UP001419268"/>
    </source>
</evidence>